<feature type="non-terminal residue" evidence="8">
    <location>
        <position position="1"/>
    </location>
</feature>
<name>G9YG81_9FIRM</name>
<dbReference type="Pfam" id="PF09335">
    <property type="entry name" value="VTT_dom"/>
    <property type="match status" value="1"/>
</dbReference>
<dbReference type="HOGENOM" id="CLU_1071525_0_0_9"/>
<evidence type="ECO:0000256" key="3">
    <source>
        <dbReference type="ARBA" id="ARBA00022692"/>
    </source>
</evidence>
<evidence type="ECO:0000256" key="2">
    <source>
        <dbReference type="ARBA" id="ARBA00022475"/>
    </source>
</evidence>
<evidence type="ECO:0000313" key="8">
    <source>
        <dbReference type="EMBL" id="EHM42340.1"/>
    </source>
</evidence>
<keyword evidence="3 6" id="KW-0812">Transmembrane</keyword>
<dbReference type="eggNOG" id="COG0398">
    <property type="taxonomic scope" value="Bacteria"/>
</dbReference>
<dbReference type="PANTHER" id="PTHR12677:SF59">
    <property type="entry name" value="GOLGI APPARATUS MEMBRANE PROTEIN TVP38-RELATED"/>
    <property type="match status" value="1"/>
</dbReference>
<feature type="transmembrane region" description="Helical" evidence="6">
    <location>
        <begin position="115"/>
        <end position="134"/>
    </location>
</feature>
<dbReference type="EMBL" id="AGCJ01000020">
    <property type="protein sequence ID" value="EHM42340.1"/>
    <property type="molecule type" value="Genomic_DNA"/>
</dbReference>
<dbReference type="STRING" id="861450.HMPREF0080_00645"/>
<feature type="transmembrane region" description="Helical" evidence="6">
    <location>
        <begin position="233"/>
        <end position="250"/>
    </location>
</feature>
<dbReference type="PANTHER" id="PTHR12677">
    <property type="entry name" value="GOLGI APPARATUS MEMBRANE PROTEIN TVP38-RELATED"/>
    <property type="match status" value="1"/>
</dbReference>
<evidence type="ECO:0000256" key="4">
    <source>
        <dbReference type="ARBA" id="ARBA00022989"/>
    </source>
</evidence>
<reference evidence="8 9" key="1">
    <citation type="submission" date="2011-08" db="EMBL/GenBank/DDBJ databases">
        <authorList>
            <person name="Weinstock G."/>
            <person name="Sodergren E."/>
            <person name="Clifton S."/>
            <person name="Fulton L."/>
            <person name="Fulton B."/>
            <person name="Courtney L."/>
            <person name="Fronick C."/>
            <person name="Harrison M."/>
            <person name="Strong C."/>
            <person name="Farmer C."/>
            <person name="Delahaunty K."/>
            <person name="Markovic C."/>
            <person name="Hall O."/>
            <person name="Minx P."/>
            <person name="Tomlinson C."/>
            <person name="Mitreva M."/>
            <person name="Hou S."/>
            <person name="Chen J."/>
            <person name="Wollam A."/>
            <person name="Pepin K.H."/>
            <person name="Johnson M."/>
            <person name="Bhonagiri V."/>
            <person name="Zhang X."/>
            <person name="Suruliraj S."/>
            <person name="Warren W."/>
            <person name="Chinwalla A."/>
            <person name="Mardis E.R."/>
            <person name="Wilson R.K."/>
        </authorList>
    </citation>
    <scope>NUCLEOTIDE SEQUENCE [LARGE SCALE GENOMIC DNA]</scope>
    <source>
        <strain evidence="8 9">F0357</strain>
    </source>
</reference>
<dbReference type="Proteomes" id="UP000005481">
    <property type="component" value="Unassembled WGS sequence"/>
</dbReference>
<proteinExistence type="inferred from homology"/>
<dbReference type="InterPro" id="IPR015414">
    <property type="entry name" value="TMEM64"/>
</dbReference>
<feature type="transmembrane region" description="Helical" evidence="6">
    <location>
        <begin position="85"/>
        <end position="103"/>
    </location>
</feature>
<feature type="transmembrane region" description="Helical" evidence="6">
    <location>
        <begin position="46"/>
        <end position="65"/>
    </location>
</feature>
<dbReference type="GO" id="GO:0005886">
    <property type="term" value="C:plasma membrane"/>
    <property type="evidence" value="ECO:0007669"/>
    <property type="project" value="UniProtKB-SubCell"/>
</dbReference>
<dbReference type="AlphaFoldDB" id="G9YG81"/>
<comment type="caution">
    <text evidence="8">The sequence shown here is derived from an EMBL/GenBank/DDBJ whole genome shotgun (WGS) entry which is preliminary data.</text>
</comment>
<evidence type="ECO:0000313" key="9">
    <source>
        <dbReference type="Proteomes" id="UP000005481"/>
    </source>
</evidence>
<sequence>ACARFICTVDIRPFPAYNKIRYTVNLHSRGVYMNKLKSMTERQMQIYACLILGCLLGAVHVLIPGFYETLWKLALSGNVLGLKEYVLSFGYGAMAVSILMIALTNMTGLPSLPILIVNGLVFGLIPGIIVSWIGEFVGCTAGFAVMRTVFRGLAKRIIAKSRRLNRLDSYSSFRTVLIARALPYTPNVVLTALLAASSVAFTEHAIATFIGKLPAVAVEVLLGHDLVHIAEHAYRLAAVLAVCIAAYLIYRYKNTGRRE</sequence>
<dbReference type="PATRIC" id="fig|861450.3.peg.619"/>
<feature type="domain" description="VTT" evidence="7">
    <location>
        <begin position="109"/>
        <end position="224"/>
    </location>
</feature>
<keyword evidence="2 6" id="KW-1003">Cell membrane</keyword>
<protein>
    <recommendedName>
        <fullName evidence="6">TVP38/TMEM64 family membrane protein</fullName>
    </recommendedName>
</protein>
<organism evidence="8 9">
    <name type="scientific">Anaeroglobus geminatus F0357</name>
    <dbReference type="NCBI Taxonomy" id="861450"/>
    <lineage>
        <taxon>Bacteria</taxon>
        <taxon>Bacillati</taxon>
        <taxon>Bacillota</taxon>
        <taxon>Negativicutes</taxon>
        <taxon>Veillonellales</taxon>
        <taxon>Veillonellaceae</taxon>
        <taxon>Anaeroglobus</taxon>
    </lineage>
</organism>
<accession>G9YG81</accession>
<evidence type="ECO:0000256" key="1">
    <source>
        <dbReference type="ARBA" id="ARBA00004651"/>
    </source>
</evidence>
<comment type="caution">
    <text evidence="6">Lacks conserved residue(s) required for the propagation of feature annotation.</text>
</comment>
<dbReference type="InterPro" id="IPR032816">
    <property type="entry name" value="VTT_dom"/>
</dbReference>
<keyword evidence="4 6" id="KW-1133">Transmembrane helix</keyword>
<gene>
    <name evidence="8" type="ORF">HMPREF0080_00645</name>
</gene>
<comment type="similarity">
    <text evidence="6">Belongs to the TVP38/TMEM64 family.</text>
</comment>
<keyword evidence="9" id="KW-1185">Reference proteome</keyword>
<keyword evidence="5 6" id="KW-0472">Membrane</keyword>
<comment type="subcellular location">
    <subcellularLocation>
        <location evidence="1 6">Cell membrane</location>
        <topology evidence="1 6">Multi-pass membrane protein</topology>
    </subcellularLocation>
</comment>
<evidence type="ECO:0000256" key="6">
    <source>
        <dbReference type="RuleBase" id="RU366058"/>
    </source>
</evidence>
<evidence type="ECO:0000256" key="5">
    <source>
        <dbReference type="ARBA" id="ARBA00023136"/>
    </source>
</evidence>
<evidence type="ECO:0000259" key="7">
    <source>
        <dbReference type="Pfam" id="PF09335"/>
    </source>
</evidence>